<dbReference type="CDD" id="cd03255">
    <property type="entry name" value="ABC_MJ0796_LolCDE_FtsE"/>
    <property type="match status" value="1"/>
</dbReference>
<dbReference type="AlphaFoldDB" id="A0A7X2PCL3"/>
<dbReference type="PANTHER" id="PTHR24220:SF86">
    <property type="entry name" value="ABC TRANSPORTER ABCH.1"/>
    <property type="match status" value="1"/>
</dbReference>
<dbReference type="PROSITE" id="PS50893">
    <property type="entry name" value="ABC_TRANSPORTER_2"/>
    <property type="match status" value="1"/>
</dbReference>
<dbReference type="InterPro" id="IPR017911">
    <property type="entry name" value="MacB-like_ATP-bd"/>
</dbReference>
<dbReference type="EMBL" id="VUNN01000010">
    <property type="protein sequence ID" value="MSU06376.1"/>
    <property type="molecule type" value="Genomic_DNA"/>
</dbReference>
<dbReference type="InterPro" id="IPR015854">
    <property type="entry name" value="ABC_transpr_LolD-like"/>
</dbReference>
<evidence type="ECO:0000259" key="5">
    <source>
        <dbReference type="PROSITE" id="PS50893"/>
    </source>
</evidence>
<dbReference type="InterPro" id="IPR003593">
    <property type="entry name" value="AAA+_ATPase"/>
</dbReference>
<comment type="similarity">
    <text evidence="4">Belongs to the ABC transporter superfamily. Macrolide exporter (TC 3.A.1.122) family.</text>
</comment>
<dbReference type="GO" id="GO:0016887">
    <property type="term" value="F:ATP hydrolysis activity"/>
    <property type="evidence" value="ECO:0007669"/>
    <property type="project" value="InterPro"/>
</dbReference>
<dbReference type="Gene3D" id="3.40.50.300">
    <property type="entry name" value="P-loop containing nucleotide triphosphate hydrolases"/>
    <property type="match status" value="1"/>
</dbReference>
<proteinExistence type="inferred from homology"/>
<dbReference type="GO" id="GO:0098796">
    <property type="term" value="C:membrane protein complex"/>
    <property type="evidence" value="ECO:0007669"/>
    <property type="project" value="UniProtKB-ARBA"/>
</dbReference>
<dbReference type="PROSITE" id="PS00211">
    <property type="entry name" value="ABC_TRANSPORTER_1"/>
    <property type="match status" value="1"/>
</dbReference>
<evidence type="ECO:0000256" key="3">
    <source>
        <dbReference type="ARBA" id="ARBA00022840"/>
    </source>
</evidence>
<keyword evidence="1" id="KW-0813">Transport</keyword>
<dbReference type="RefSeq" id="WP_154425349.1">
    <property type="nucleotide sequence ID" value="NZ_JAQYGB010000030.1"/>
</dbReference>
<name>A0A7X2PCL3_9SPIO</name>
<feature type="domain" description="ABC transporter" evidence="5">
    <location>
        <begin position="5"/>
        <end position="225"/>
    </location>
</feature>
<keyword evidence="7" id="KW-1185">Reference proteome</keyword>
<evidence type="ECO:0000313" key="7">
    <source>
        <dbReference type="Proteomes" id="UP000460549"/>
    </source>
</evidence>
<dbReference type="SMART" id="SM00382">
    <property type="entry name" value="AAA"/>
    <property type="match status" value="1"/>
</dbReference>
<keyword evidence="2" id="KW-0547">Nucleotide-binding</keyword>
<dbReference type="PANTHER" id="PTHR24220">
    <property type="entry name" value="IMPORT ATP-BINDING PROTEIN"/>
    <property type="match status" value="1"/>
</dbReference>
<dbReference type="FunFam" id="3.40.50.300:FF:000032">
    <property type="entry name" value="Export ABC transporter ATP-binding protein"/>
    <property type="match status" value="1"/>
</dbReference>
<evidence type="ECO:0000256" key="4">
    <source>
        <dbReference type="ARBA" id="ARBA00038388"/>
    </source>
</evidence>
<dbReference type="Proteomes" id="UP000460549">
    <property type="component" value="Unassembled WGS sequence"/>
</dbReference>
<evidence type="ECO:0000256" key="2">
    <source>
        <dbReference type="ARBA" id="ARBA00022741"/>
    </source>
</evidence>
<evidence type="ECO:0000256" key="1">
    <source>
        <dbReference type="ARBA" id="ARBA00022448"/>
    </source>
</evidence>
<dbReference type="GO" id="GO:0005524">
    <property type="term" value="F:ATP binding"/>
    <property type="evidence" value="ECO:0007669"/>
    <property type="project" value="UniProtKB-KW"/>
</dbReference>
<sequence>MNNVIELYNVRRYYIVGDFCVKALDGITLSLPRGSFTAIMGPSGSGKSTLMNIIGCLDTPTSGFLRIDGECTSNMSEDELAFLRNKKVGFVFQQFNLLGKQTAIENVMTPLLYAGVGAHERKEKAEMLLERVGLKDRMKHLPSELSGGQKQRVAIARALVNDPAILLADEPTGALDSKTGDQIMELFQELNEEGRTVIFVTHDRKLGMRCNSQVYIKDGRIAEGY</sequence>
<dbReference type="Pfam" id="PF00005">
    <property type="entry name" value="ABC_tran"/>
    <property type="match status" value="1"/>
</dbReference>
<gene>
    <name evidence="6" type="ORF">FYJ80_06225</name>
</gene>
<comment type="caution">
    <text evidence="6">The sequence shown here is derived from an EMBL/GenBank/DDBJ whole genome shotgun (WGS) entry which is preliminary data.</text>
</comment>
<dbReference type="SUPFAM" id="SSF52540">
    <property type="entry name" value="P-loop containing nucleoside triphosphate hydrolases"/>
    <property type="match status" value="1"/>
</dbReference>
<organism evidence="6 7">
    <name type="scientific">Bullifex porci</name>
    <dbReference type="NCBI Taxonomy" id="2606638"/>
    <lineage>
        <taxon>Bacteria</taxon>
        <taxon>Pseudomonadati</taxon>
        <taxon>Spirochaetota</taxon>
        <taxon>Spirochaetia</taxon>
        <taxon>Spirochaetales</taxon>
        <taxon>Spirochaetaceae</taxon>
        <taxon>Bullifex</taxon>
    </lineage>
</organism>
<evidence type="ECO:0000313" key="6">
    <source>
        <dbReference type="EMBL" id="MSU06376.1"/>
    </source>
</evidence>
<reference evidence="6 7" key="1">
    <citation type="submission" date="2019-08" db="EMBL/GenBank/DDBJ databases">
        <title>In-depth cultivation of the pig gut microbiome towards novel bacterial diversity and tailored functional studies.</title>
        <authorList>
            <person name="Wylensek D."/>
            <person name="Hitch T.C.A."/>
            <person name="Clavel T."/>
        </authorList>
    </citation>
    <scope>NUCLEOTIDE SEQUENCE [LARGE SCALE GENOMIC DNA]</scope>
    <source>
        <strain evidence="6 7">NM-380-WT-3C1</strain>
    </source>
</reference>
<dbReference type="GO" id="GO:0005886">
    <property type="term" value="C:plasma membrane"/>
    <property type="evidence" value="ECO:0007669"/>
    <property type="project" value="TreeGrafter"/>
</dbReference>
<dbReference type="InterPro" id="IPR017871">
    <property type="entry name" value="ABC_transporter-like_CS"/>
</dbReference>
<dbReference type="InterPro" id="IPR027417">
    <property type="entry name" value="P-loop_NTPase"/>
</dbReference>
<dbReference type="GO" id="GO:0022857">
    <property type="term" value="F:transmembrane transporter activity"/>
    <property type="evidence" value="ECO:0007669"/>
    <property type="project" value="TreeGrafter"/>
</dbReference>
<dbReference type="InterPro" id="IPR003439">
    <property type="entry name" value="ABC_transporter-like_ATP-bd"/>
</dbReference>
<keyword evidence="3 6" id="KW-0067">ATP-binding</keyword>
<accession>A0A7X2PCL3</accession>
<protein>
    <submittedName>
        <fullName evidence="6">ABC transporter ATP-binding protein</fullName>
    </submittedName>
</protein>